<dbReference type="EMBL" id="CP039375">
    <property type="protein sequence ID" value="QCD66190.1"/>
    <property type="molecule type" value="Genomic_DNA"/>
</dbReference>
<dbReference type="KEGG" id="halz:E5139_11245"/>
<gene>
    <name evidence="8" type="ORF">E5139_11245</name>
</gene>
<comment type="subcellular location">
    <subcellularLocation>
        <location evidence="1">Membrane</location>
        <topology evidence="1">Multi-pass membrane protein</topology>
    </subcellularLocation>
</comment>
<feature type="domain" description="GtrA/DPMS transmembrane" evidence="7">
    <location>
        <begin position="20"/>
        <end position="139"/>
    </location>
</feature>
<accession>A0A4D6KDH5</accession>
<dbReference type="AlphaFoldDB" id="A0A4D6KDH5"/>
<evidence type="ECO:0000256" key="5">
    <source>
        <dbReference type="ARBA" id="ARBA00023136"/>
    </source>
</evidence>
<keyword evidence="3 6" id="KW-0812">Transmembrane</keyword>
<dbReference type="GO" id="GO:0000271">
    <property type="term" value="P:polysaccharide biosynthetic process"/>
    <property type="evidence" value="ECO:0007669"/>
    <property type="project" value="InterPro"/>
</dbReference>
<keyword evidence="4 6" id="KW-1133">Transmembrane helix</keyword>
<keyword evidence="5 6" id="KW-0472">Membrane</keyword>
<dbReference type="Pfam" id="PF04138">
    <property type="entry name" value="GtrA_DPMS_TM"/>
    <property type="match status" value="1"/>
</dbReference>
<reference evidence="8 9" key="2">
    <citation type="submission" date="2019-04" db="EMBL/GenBank/DDBJ databases">
        <authorList>
            <person name="Yang S."/>
            <person name="Wei W."/>
        </authorList>
    </citation>
    <scope>NUCLEOTIDE SEQUENCE [LARGE SCALE GENOMIC DNA]</scope>
    <source>
        <strain evidence="9">ZP60</strain>
    </source>
</reference>
<evidence type="ECO:0000256" key="1">
    <source>
        <dbReference type="ARBA" id="ARBA00004141"/>
    </source>
</evidence>
<evidence type="ECO:0000313" key="8">
    <source>
        <dbReference type="EMBL" id="QCD66190.1"/>
    </source>
</evidence>
<dbReference type="PANTHER" id="PTHR38459">
    <property type="entry name" value="PROPHAGE BACTOPRENOL-LINKED GLUCOSE TRANSLOCASE HOMOLOG"/>
    <property type="match status" value="1"/>
</dbReference>
<feature type="transmembrane region" description="Helical" evidence="6">
    <location>
        <begin position="86"/>
        <end position="107"/>
    </location>
</feature>
<sequence>MVRNLLRNLHSGPLALQLRRFVAVGTVAAGVQQVLLWIFVTFGELNYLVGATIAIEITIIFQYVLNNAWTFEATQNTGRREFFAGLLKTNVVRGSAIPIQLGILYALVEWGSLLYLVANGIAIVISGVYRYVLDARWTWGQA</sequence>
<dbReference type="InterPro" id="IPR007267">
    <property type="entry name" value="GtrA_DPMS_TM"/>
</dbReference>
<proteinExistence type="inferred from homology"/>
<dbReference type="OMA" id="LDARWTW"/>
<evidence type="ECO:0000256" key="4">
    <source>
        <dbReference type="ARBA" id="ARBA00022989"/>
    </source>
</evidence>
<evidence type="ECO:0000313" key="9">
    <source>
        <dbReference type="Proteomes" id="UP000297053"/>
    </source>
</evidence>
<dbReference type="GeneID" id="42179519"/>
<feature type="transmembrane region" description="Helical" evidence="6">
    <location>
        <begin position="113"/>
        <end position="133"/>
    </location>
</feature>
<comment type="similarity">
    <text evidence="2">Belongs to the GtrA family.</text>
</comment>
<dbReference type="PANTHER" id="PTHR38459:SF1">
    <property type="entry name" value="PROPHAGE BACTOPRENOL-LINKED GLUCOSE TRANSLOCASE HOMOLOG"/>
    <property type="match status" value="1"/>
</dbReference>
<name>A0A4D6KDH5_9EURY</name>
<evidence type="ECO:0000256" key="3">
    <source>
        <dbReference type="ARBA" id="ARBA00022692"/>
    </source>
</evidence>
<reference evidence="8 9" key="1">
    <citation type="submission" date="2019-04" db="EMBL/GenBank/DDBJ databases">
        <title>Complete genome sequence of Arthrobacter sp. ZXY-2 associated with effective atrazine degradation and salt adaptation.</title>
        <authorList>
            <person name="Zhao X."/>
        </authorList>
    </citation>
    <scope>NUCLEOTIDE SEQUENCE [LARGE SCALE GENOMIC DNA]</scope>
    <source>
        <strain evidence="9">ZP60</strain>
    </source>
</reference>
<dbReference type="Proteomes" id="UP000297053">
    <property type="component" value="Chromosome"/>
</dbReference>
<feature type="transmembrane region" description="Helical" evidence="6">
    <location>
        <begin position="45"/>
        <end position="65"/>
    </location>
</feature>
<evidence type="ECO:0000256" key="2">
    <source>
        <dbReference type="ARBA" id="ARBA00009399"/>
    </source>
</evidence>
<dbReference type="InterPro" id="IPR051401">
    <property type="entry name" value="GtrA_CellWall_Glycosyl"/>
</dbReference>
<organism evidence="8 9">
    <name type="scientific">Halomicrobium mukohataei</name>
    <dbReference type="NCBI Taxonomy" id="57705"/>
    <lineage>
        <taxon>Archaea</taxon>
        <taxon>Methanobacteriati</taxon>
        <taxon>Methanobacteriota</taxon>
        <taxon>Stenosarchaea group</taxon>
        <taxon>Halobacteria</taxon>
        <taxon>Halobacteriales</taxon>
        <taxon>Haloarculaceae</taxon>
        <taxon>Halomicrobium</taxon>
    </lineage>
</organism>
<evidence type="ECO:0000259" key="7">
    <source>
        <dbReference type="Pfam" id="PF04138"/>
    </source>
</evidence>
<dbReference type="GO" id="GO:0005886">
    <property type="term" value="C:plasma membrane"/>
    <property type="evidence" value="ECO:0007669"/>
    <property type="project" value="TreeGrafter"/>
</dbReference>
<protein>
    <submittedName>
        <fullName evidence="8">GtrA family protein</fullName>
    </submittedName>
</protein>
<feature type="transmembrane region" description="Helical" evidence="6">
    <location>
        <begin position="21"/>
        <end position="39"/>
    </location>
</feature>
<dbReference type="RefSeq" id="WP_015762583.1">
    <property type="nucleotide sequence ID" value="NZ_CP039375.1"/>
</dbReference>
<evidence type="ECO:0000256" key="6">
    <source>
        <dbReference type="SAM" id="Phobius"/>
    </source>
</evidence>